<reference evidence="1 2" key="1">
    <citation type="submission" date="2020-07" db="EMBL/GenBank/DDBJ databases">
        <title>Complete genome and description of Chryseobacterium manosquense strain Marseille-Q2069 sp. nov.</title>
        <authorList>
            <person name="Boxberger M."/>
        </authorList>
    </citation>
    <scope>NUCLEOTIDE SEQUENCE [LARGE SCALE GENOMIC DNA]</scope>
    <source>
        <strain evidence="1 2">Marseille-Q2069</strain>
    </source>
</reference>
<sequence>MENLEIISTQVTVQAKKVIKGNTANFSWNHEQGELPQVVNFNVNRGLLGEPSYTGNGIISGAFYTQSGKFDVQNNNFQDGDLEIYAEILSVCKEITENLNKTNAAEN</sequence>
<evidence type="ECO:0000313" key="2">
    <source>
        <dbReference type="Proteomes" id="UP000516438"/>
    </source>
</evidence>
<dbReference type="AlphaFoldDB" id="A0A7H1DT73"/>
<dbReference type="EMBL" id="CP060203">
    <property type="protein sequence ID" value="QNS40181.1"/>
    <property type="molecule type" value="Genomic_DNA"/>
</dbReference>
<accession>A0A7H1DT73</accession>
<organism evidence="1 2">
    <name type="scientific">Chryseobacterium manosquense</name>
    <dbReference type="NCBI Taxonomy" id="2754694"/>
    <lineage>
        <taxon>Bacteria</taxon>
        <taxon>Pseudomonadati</taxon>
        <taxon>Bacteroidota</taxon>
        <taxon>Flavobacteriia</taxon>
        <taxon>Flavobacteriales</taxon>
        <taxon>Weeksellaceae</taxon>
        <taxon>Chryseobacterium group</taxon>
        <taxon>Chryseobacterium</taxon>
    </lineage>
</organism>
<dbReference type="Proteomes" id="UP000516438">
    <property type="component" value="Chromosome"/>
</dbReference>
<protein>
    <submittedName>
        <fullName evidence="1">Uncharacterized protein</fullName>
    </submittedName>
</protein>
<keyword evidence="2" id="KW-1185">Reference proteome</keyword>
<proteinExistence type="predicted"/>
<name>A0A7H1DT73_9FLAO</name>
<dbReference type="KEGG" id="cmaq:H0S70_07140"/>
<dbReference type="RefSeq" id="WP_188320306.1">
    <property type="nucleotide sequence ID" value="NZ_CP060203.1"/>
</dbReference>
<gene>
    <name evidence="1" type="ORF">H0S70_07140</name>
</gene>
<evidence type="ECO:0000313" key="1">
    <source>
        <dbReference type="EMBL" id="QNS40181.1"/>
    </source>
</evidence>